<reference evidence="1" key="2">
    <citation type="submission" date="2020-05" db="UniProtKB">
        <authorList>
            <consortium name="EnsemblMetazoa"/>
        </authorList>
    </citation>
    <scope>IDENTIFICATION</scope>
    <source>
        <strain evidence="1">MINIMUS1</strain>
    </source>
</reference>
<dbReference type="VEuPathDB" id="VectorBase:AMIN014014"/>
<evidence type="ECO:0000313" key="1">
    <source>
        <dbReference type="EnsemblMetazoa" id="AMIN014014-PA"/>
    </source>
</evidence>
<organism evidence="1 2">
    <name type="scientific">Anopheles minimus</name>
    <dbReference type="NCBI Taxonomy" id="112268"/>
    <lineage>
        <taxon>Eukaryota</taxon>
        <taxon>Metazoa</taxon>
        <taxon>Ecdysozoa</taxon>
        <taxon>Arthropoda</taxon>
        <taxon>Hexapoda</taxon>
        <taxon>Insecta</taxon>
        <taxon>Pterygota</taxon>
        <taxon>Neoptera</taxon>
        <taxon>Endopterygota</taxon>
        <taxon>Diptera</taxon>
        <taxon>Nematocera</taxon>
        <taxon>Culicoidea</taxon>
        <taxon>Culicidae</taxon>
        <taxon>Anophelinae</taxon>
        <taxon>Anopheles</taxon>
    </lineage>
</organism>
<name>A0A182WMP9_9DIPT</name>
<reference evidence="2" key="1">
    <citation type="submission" date="2013-03" db="EMBL/GenBank/DDBJ databases">
        <title>The Genome Sequence of Anopheles minimus MINIMUS1.</title>
        <authorList>
            <consortium name="The Broad Institute Genomics Platform"/>
            <person name="Neafsey D.E."/>
            <person name="Walton C."/>
            <person name="Walker B."/>
            <person name="Young S.K."/>
            <person name="Zeng Q."/>
            <person name="Gargeya S."/>
            <person name="Fitzgerald M."/>
            <person name="Haas B."/>
            <person name="Abouelleil A."/>
            <person name="Allen A.W."/>
            <person name="Alvarado L."/>
            <person name="Arachchi H.M."/>
            <person name="Berlin A.M."/>
            <person name="Chapman S.B."/>
            <person name="Gainer-Dewar J."/>
            <person name="Goldberg J."/>
            <person name="Griggs A."/>
            <person name="Gujja S."/>
            <person name="Hansen M."/>
            <person name="Howarth C."/>
            <person name="Imamovic A."/>
            <person name="Ireland A."/>
            <person name="Larimer J."/>
            <person name="McCowan C."/>
            <person name="Murphy C."/>
            <person name="Pearson M."/>
            <person name="Poon T.W."/>
            <person name="Priest M."/>
            <person name="Roberts A."/>
            <person name="Saif S."/>
            <person name="Shea T."/>
            <person name="Sisk P."/>
            <person name="Sykes S."/>
            <person name="Wortman J."/>
            <person name="Nusbaum C."/>
            <person name="Birren B."/>
        </authorList>
    </citation>
    <scope>NUCLEOTIDE SEQUENCE [LARGE SCALE GENOMIC DNA]</scope>
    <source>
        <strain evidence="2">MINIMUS1</strain>
    </source>
</reference>
<accession>A0A182WMP9</accession>
<evidence type="ECO:0000313" key="2">
    <source>
        <dbReference type="Proteomes" id="UP000075920"/>
    </source>
</evidence>
<proteinExistence type="predicted"/>
<protein>
    <submittedName>
        <fullName evidence="1">Uncharacterized protein</fullName>
    </submittedName>
</protein>
<sequence length="15" mass="1852">MLTHIQKLFLNNNYC</sequence>
<dbReference type="Proteomes" id="UP000075920">
    <property type="component" value="Unassembled WGS sequence"/>
</dbReference>
<dbReference type="EnsemblMetazoa" id="AMIN014014-RA">
    <property type="protein sequence ID" value="AMIN014014-PA"/>
    <property type="gene ID" value="AMIN014014"/>
</dbReference>
<keyword evidence="2" id="KW-1185">Reference proteome</keyword>